<dbReference type="Pfam" id="PF01297">
    <property type="entry name" value="ZnuA"/>
    <property type="match status" value="1"/>
</dbReference>
<keyword evidence="5" id="KW-0175">Coiled coil</keyword>
<accession>A0ABU8LEH1</accession>
<dbReference type="RefSeq" id="WP_337332858.1">
    <property type="nucleotide sequence ID" value="NZ_JBBDGM010000011.1"/>
</dbReference>
<keyword evidence="4 7" id="KW-0732">Signal</keyword>
<protein>
    <submittedName>
        <fullName evidence="8">Zinc ABC transporter substrate-binding protein</fullName>
    </submittedName>
</protein>
<keyword evidence="3" id="KW-0479">Metal-binding</keyword>
<dbReference type="PROSITE" id="PS51257">
    <property type="entry name" value="PROKAR_LIPOPROTEIN"/>
    <property type="match status" value="1"/>
</dbReference>
<keyword evidence="9" id="KW-1185">Reference proteome</keyword>
<evidence type="ECO:0000256" key="1">
    <source>
        <dbReference type="ARBA" id="ARBA00004196"/>
    </source>
</evidence>
<feature type="signal peptide" evidence="7">
    <location>
        <begin position="1"/>
        <end position="24"/>
    </location>
</feature>
<evidence type="ECO:0000313" key="9">
    <source>
        <dbReference type="Proteomes" id="UP001371224"/>
    </source>
</evidence>
<dbReference type="PANTHER" id="PTHR42953">
    <property type="entry name" value="HIGH-AFFINITY ZINC UPTAKE SYSTEM PROTEIN ZNUA-RELATED"/>
    <property type="match status" value="1"/>
</dbReference>
<dbReference type="SUPFAM" id="SSF53807">
    <property type="entry name" value="Helical backbone' metal receptor"/>
    <property type="match status" value="1"/>
</dbReference>
<comment type="subcellular location">
    <subcellularLocation>
        <location evidence="1">Cell envelope</location>
    </subcellularLocation>
</comment>
<reference evidence="8 9" key="1">
    <citation type="submission" date="2024-02" db="EMBL/GenBank/DDBJ databases">
        <authorList>
            <person name="Saticioglu I.B."/>
        </authorList>
    </citation>
    <scope>NUCLEOTIDE SEQUENCE [LARGE SCALE GENOMIC DNA]</scope>
    <source>
        <strain evidence="8 9">Mu-80</strain>
    </source>
</reference>
<dbReference type="Gene3D" id="3.40.50.1980">
    <property type="entry name" value="Nitrogenase molybdenum iron protein domain"/>
    <property type="match status" value="1"/>
</dbReference>
<comment type="caution">
    <text evidence="8">The sequence shown here is derived from an EMBL/GenBank/DDBJ whole genome shotgun (WGS) entry which is preliminary data.</text>
</comment>
<dbReference type="EMBL" id="JBBDGM010000011">
    <property type="protein sequence ID" value="MEJ1089209.1"/>
    <property type="molecule type" value="Genomic_DNA"/>
</dbReference>
<feature type="chain" id="PRO_5045609465" evidence="7">
    <location>
        <begin position="25"/>
        <end position="331"/>
    </location>
</feature>
<evidence type="ECO:0000256" key="4">
    <source>
        <dbReference type="ARBA" id="ARBA00022729"/>
    </source>
</evidence>
<evidence type="ECO:0000256" key="2">
    <source>
        <dbReference type="ARBA" id="ARBA00022448"/>
    </source>
</evidence>
<dbReference type="InterPro" id="IPR006127">
    <property type="entry name" value="ZnuA-like"/>
</dbReference>
<dbReference type="Gene3D" id="3.40.50.2300">
    <property type="match status" value="1"/>
</dbReference>
<feature type="coiled-coil region" evidence="5">
    <location>
        <begin position="190"/>
        <end position="217"/>
    </location>
</feature>
<gene>
    <name evidence="8" type="ORF">WDU99_12880</name>
</gene>
<dbReference type="InterPro" id="IPR050492">
    <property type="entry name" value="Bact_metal-bind_prot9"/>
</dbReference>
<evidence type="ECO:0000256" key="5">
    <source>
        <dbReference type="SAM" id="Coils"/>
    </source>
</evidence>
<evidence type="ECO:0000256" key="3">
    <source>
        <dbReference type="ARBA" id="ARBA00022723"/>
    </source>
</evidence>
<evidence type="ECO:0000313" key="8">
    <source>
        <dbReference type="EMBL" id="MEJ1089209.1"/>
    </source>
</evidence>
<dbReference type="PANTHER" id="PTHR42953:SF1">
    <property type="entry name" value="METAL-BINDING PROTEIN HI_0362-RELATED"/>
    <property type="match status" value="1"/>
</dbReference>
<proteinExistence type="predicted"/>
<evidence type="ECO:0000256" key="6">
    <source>
        <dbReference type="SAM" id="MobiDB-lite"/>
    </source>
</evidence>
<organism evidence="8 9">
    <name type="scientific">Microbacterium bandirmense</name>
    <dbReference type="NCBI Taxonomy" id="3122050"/>
    <lineage>
        <taxon>Bacteria</taxon>
        <taxon>Bacillati</taxon>
        <taxon>Actinomycetota</taxon>
        <taxon>Actinomycetes</taxon>
        <taxon>Micrococcales</taxon>
        <taxon>Microbacteriaceae</taxon>
        <taxon>Microbacterium</taxon>
    </lineage>
</organism>
<keyword evidence="2" id="KW-0813">Transport</keyword>
<name>A0ABU8LEH1_9MICO</name>
<feature type="compositionally biased region" description="Basic and acidic residues" evidence="6">
    <location>
        <begin position="133"/>
        <end position="155"/>
    </location>
</feature>
<dbReference type="Proteomes" id="UP001371224">
    <property type="component" value="Unassembled WGS sequence"/>
</dbReference>
<evidence type="ECO:0000256" key="7">
    <source>
        <dbReference type="SAM" id="SignalP"/>
    </source>
</evidence>
<sequence length="331" mass="34264">MNKSLAALALAAASIVVLTGCSTAAGGAGSGEGGDALSVVASTNVYGSLAAQIGGDRVEVTSLIDSAAKDPHSYEATARDRLAVQKADLVIENGGGYDAFMTELREGSDATVITAAEYSHDYPDAVVEDDEHADEHDEHEHAEGDHAEDGHEGHDHIAGFNEHVWFDAHTISHVVEQIAHDLGELDSAGAADYEAAAESLIGELEGIEEELHTLHDRYGGRTVFITEPLPGLLAEAAGLDDVAPGGFASAVEEGNDVAPATMLDALALIDGGVDAVLANAQTGGSETERIEQAAKDAGIPVVTFNELLEADQSYAEWMRAAISNLTAALGE</sequence>
<feature type="region of interest" description="Disordered" evidence="6">
    <location>
        <begin position="129"/>
        <end position="155"/>
    </location>
</feature>